<dbReference type="InterPro" id="IPR001261">
    <property type="entry name" value="ArgE/DapE_CS"/>
</dbReference>
<dbReference type="EMBL" id="PVTD01000006">
    <property type="protein sequence ID" value="PRY22504.1"/>
    <property type="molecule type" value="Genomic_DNA"/>
</dbReference>
<keyword evidence="7" id="KW-0028">Amino-acid biosynthesis</keyword>
<dbReference type="GO" id="GO:0046872">
    <property type="term" value="F:metal ion binding"/>
    <property type="evidence" value="ECO:0007669"/>
    <property type="project" value="UniProtKB-KW"/>
</dbReference>
<dbReference type="RefSeq" id="WP_106205587.1">
    <property type="nucleotide sequence ID" value="NZ_PVTD01000006.1"/>
</dbReference>
<dbReference type="NCBIfam" id="TIGR01910">
    <property type="entry name" value="DapE-ArgE"/>
    <property type="match status" value="1"/>
</dbReference>
<dbReference type="InterPro" id="IPR011650">
    <property type="entry name" value="Peptidase_M20_dimer"/>
</dbReference>
<evidence type="ECO:0000256" key="1">
    <source>
        <dbReference type="ARBA" id="ARBA00001941"/>
    </source>
</evidence>
<gene>
    <name evidence="14" type="ORF">CLV78_10644</name>
</gene>
<comment type="cofactor">
    <cofactor evidence="1">
        <name>Co(2+)</name>
        <dbReference type="ChEBI" id="CHEBI:48828"/>
    </cofactor>
</comment>
<comment type="similarity">
    <text evidence="4">Belongs to the peptidase M20A family.</text>
</comment>
<evidence type="ECO:0000256" key="5">
    <source>
        <dbReference type="ARBA" id="ARBA00011921"/>
    </source>
</evidence>
<evidence type="ECO:0000256" key="3">
    <source>
        <dbReference type="ARBA" id="ARBA00005130"/>
    </source>
</evidence>
<evidence type="ECO:0000256" key="12">
    <source>
        <dbReference type="ARBA" id="ARBA00051301"/>
    </source>
</evidence>
<dbReference type="OrthoDB" id="9809784at2"/>
<dbReference type="PROSITE" id="PS00759">
    <property type="entry name" value="ARGE_DAPE_CPG2_2"/>
    <property type="match status" value="1"/>
</dbReference>
<accession>A0A2T0RMT9</accession>
<evidence type="ECO:0000313" key="14">
    <source>
        <dbReference type="EMBL" id="PRY22504.1"/>
    </source>
</evidence>
<dbReference type="Gene3D" id="3.30.70.360">
    <property type="match status" value="1"/>
</dbReference>
<dbReference type="InterPro" id="IPR010182">
    <property type="entry name" value="ArgE/DapE"/>
</dbReference>
<comment type="pathway">
    <text evidence="3">Amino-acid biosynthesis; L-lysine biosynthesis via DAP pathway; LL-2,6-diaminopimelate from (S)-tetrahydrodipicolinate (succinylase route): step 3/3.</text>
</comment>
<keyword evidence="15" id="KW-1185">Reference proteome</keyword>
<evidence type="ECO:0000256" key="9">
    <source>
        <dbReference type="ARBA" id="ARBA00022801"/>
    </source>
</evidence>
<dbReference type="PANTHER" id="PTHR43808:SF8">
    <property type="entry name" value="PEPTIDASE M20 DIMERISATION DOMAIN-CONTAINING PROTEIN"/>
    <property type="match status" value="1"/>
</dbReference>
<dbReference type="GO" id="GO:0009089">
    <property type="term" value="P:lysine biosynthetic process via diaminopimelate"/>
    <property type="evidence" value="ECO:0007669"/>
    <property type="project" value="UniProtKB-UniPathway"/>
</dbReference>
<evidence type="ECO:0000313" key="15">
    <source>
        <dbReference type="Proteomes" id="UP000239480"/>
    </source>
</evidence>
<reference evidence="14 15" key="1">
    <citation type="submission" date="2018-03" db="EMBL/GenBank/DDBJ databases">
        <title>Genomic Encyclopedia of Archaeal and Bacterial Type Strains, Phase II (KMG-II): from individual species to whole genera.</title>
        <authorList>
            <person name="Goeker M."/>
        </authorList>
    </citation>
    <scope>NUCLEOTIDE SEQUENCE [LARGE SCALE GENOMIC DNA]</scope>
    <source>
        <strain evidence="14 15">DSM 29328</strain>
    </source>
</reference>
<protein>
    <recommendedName>
        <fullName evidence="6">Probable succinyl-diaminopimelate desuccinylase</fullName>
        <ecNumber evidence="5">3.5.1.18</ecNumber>
    </recommendedName>
</protein>
<keyword evidence="8" id="KW-0479">Metal-binding</keyword>
<dbReference type="SUPFAM" id="SSF53187">
    <property type="entry name" value="Zn-dependent exopeptidases"/>
    <property type="match status" value="1"/>
</dbReference>
<dbReference type="InterPro" id="IPR036264">
    <property type="entry name" value="Bact_exopeptidase_dim_dom"/>
</dbReference>
<evidence type="ECO:0000259" key="13">
    <source>
        <dbReference type="Pfam" id="PF07687"/>
    </source>
</evidence>
<keyword evidence="9" id="KW-0378">Hydrolase</keyword>
<proteinExistence type="inferred from homology"/>
<dbReference type="Gene3D" id="3.40.630.10">
    <property type="entry name" value="Zn peptidases"/>
    <property type="match status" value="1"/>
</dbReference>
<evidence type="ECO:0000256" key="7">
    <source>
        <dbReference type="ARBA" id="ARBA00022605"/>
    </source>
</evidence>
<keyword evidence="11" id="KW-0170">Cobalt</keyword>
<dbReference type="Proteomes" id="UP000239480">
    <property type="component" value="Unassembled WGS sequence"/>
</dbReference>
<evidence type="ECO:0000256" key="4">
    <source>
        <dbReference type="ARBA" id="ARBA00006247"/>
    </source>
</evidence>
<dbReference type="InterPro" id="IPR050072">
    <property type="entry name" value="Peptidase_M20A"/>
</dbReference>
<organism evidence="14 15">
    <name type="scientific">Aliiruegeria haliotis</name>
    <dbReference type="NCBI Taxonomy" id="1280846"/>
    <lineage>
        <taxon>Bacteria</taxon>
        <taxon>Pseudomonadati</taxon>
        <taxon>Pseudomonadota</taxon>
        <taxon>Alphaproteobacteria</taxon>
        <taxon>Rhodobacterales</taxon>
        <taxon>Roseobacteraceae</taxon>
        <taxon>Aliiruegeria</taxon>
    </lineage>
</organism>
<evidence type="ECO:0000256" key="6">
    <source>
        <dbReference type="ARBA" id="ARBA00016853"/>
    </source>
</evidence>
<dbReference type="Pfam" id="PF07687">
    <property type="entry name" value="M20_dimer"/>
    <property type="match status" value="1"/>
</dbReference>
<evidence type="ECO:0000256" key="10">
    <source>
        <dbReference type="ARBA" id="ARBA00022833"/>
    </source>
</evidence>
<sequence length="430" mass="46983">MTHELDTRLAAAVESRREALVALTQDLIRIPTLNPPGRNYREICDYLDGRLSAAGFMVDLIRAEGAPADSDRFPRWNIIARRAGRGGGDTVHFNSHHDVVEVGNGWTVDPFGGEVRDGRVYGRGACDMKGGLAASIIAAEAFISTCPDFGGAVEISATADEESGGFGGVAYLAEQGWFDPVRVQHVIIPEPLDKDRICLGHRGVWWAEIETRGRIAHGSMPFLGDCAVRHMGAVLAEMEESLFPLLASKRTEMPVVPDGAKQSTLNINAIHGGEPVQEEGYTGLPAPCVPDRCRITIDRRFLIEEDITEVKAEVTAMLEKVKAQRPDFEYEVRDLFEVQPTMTPEGAPIVRTVAHAIQKVLDRAPDYVVSPGTYDQKHIDRIGKLKNCIAYGPGILNLAHQPDEWVGIQDMVDSAKVMALTLSELLPSGD</sequence>
<dbReference type="NCBIfam" id="NF009558">
    <property type="entry name" value="PRK13013.1"/>
    <property type="match status" value="1"/>
</dbReference>
<dbReference type="SUPFAM" id="SSF55031">
    <property type="entry name" value="Bacterial exopeptidase dimerisation domain"/>
    <property type="match status" value="1"/>
</dbReference>
<dbReference type="AlphaFoldDB" id="A0A2T0RMT9"/>
<comment type="caution">
    <text evidence="14">The sequence shown here is derived from an EMBL/GenBank/DDBJ whole genome shotgun (WGS) entry which is preliminary data.</text>
</comment>
<feature type="domain" description="Peptidase M20 dimerisation" evidence="13">
    <location>
        <begin position="200"/>
        <end position="324"/>
    </location>
</feature>
<dbReference type="EC" id="3.5.1.18" evidence="5"/>
<evidence type="ECO:0000256" key="8">
    <source>
        <dbReference type="ARBA" id="ARBA00022723"/>
    </source>
</evidence>
<comment type="cofactor">
    <cofactor evidence="2">
        <name>Zn(2+)</name>
        <dbReference type="ChEBI" id="CHEBI:29105"/>
    </cofactor>
</comment>
<dbReference type="PANTHER" id="PTHR43808">
    <property type="entry name" value="ACETYLORNITHINE DEACETYLASE"/>
    <property type="match status" value="1"/>
</dbReference>
<dbReference type="GO" id="GO:0009014">
    <property type="term" value="F:succinyl-diaminopimelate desuccinylase activity"/>
    <property type="evidence" value="ECO:0007669"/>
    <property type="project" value="UniProtKB-EC"/>
</dbReference>
<comment type="catalytic activity">
    <reaction evidence="12">
        <text>N-succinyl-(2S,6S)-2,6-diaminopimelate + H2O = (2S,6S)-2,6-diaminopimelate + succinate</text>
        <dbReference type="Rhea" id="RHEA:22608"/>
        <dbReference type="ChEBI" id="CHEBI:15377"/>
        <dbReference type="ChEBI" id="CHEBI:30031"/>
        <dbReference type="ChEBI" id="CHEBI:57609"/>
        <dbReference type="ChEBI" id="CHEBI:58087"/>
        <dbReference type="EC" id="3.5.1.18"/>
    </reaction>
</comment>
<keyword evidence="10" id="KW-0862">Zinc</keyword>
<evidence type="ECO:0000256" key="11">
    <source>
        <dbReference type="ARBA" id="ARBA00023285"/>
    </source>
</evidence>
<name>A0A2T0RMT9_9RHOB</name>
<dbReference type="Pfam" id="PF01546">
    <property type="entry name" value="Peptidase_M20"/>
    <property type="match status" value="1"/>
</dbReference>
<dbReference type="InterPro" id="IPR002933">
    <property type="entry name" value="Peptidase_M20"/>
</dbReference>
<dbReference type="UniPathway" id="UPA00034">
    <property type="reaction ID" value="UER00021"/>
</dbReference>
<evidence type="ECO:0000256" key="2">
    <source>
        <dbReference type="ARBA" id="ARBA00001947"/>
    </source>
</evidence>